<proteinExistence type="predicted"/>
<keyword evidence="7" id="KW-1185">Reference proteome</keyword>
<dbReference type="EMBL" id="VDCV01000015">
    <property type="protein sequence ID" value="KAB5524361.1"/>
    <property type="molecule type" value="Genomic_DNA"/>
</dbReference>
<comment type="caution">
    <text evidence="6">The sequence shown here is derived from an EMBL/GenBank/DDBJ whole genome shotgun (WGS) entry which is preliminary data.</text>
</comment>
<accession>A0A5N5JYS0</accession>
<evidence type="ECO:0000256" key="3">
    <source>
        <dbReference type="ARBA" id="ARBA00022833"/>
    </source>
</evidence>
<evidence type="ECO:0000313" key="6">
    <source>
        <dbReference type="EMBL" id="KAB5524361.1"/>
    </source>
</evidence>
<evidence type="ECO:0000313" key="7">
    <source>
        <dbReference type="Proteomes" id="UP000326939"/>
    </source>
</evidence>
<dbReference type="PANTHER" id="PTHR23111">
    <property type="entry name" value="ZINC FINGER PROTEIN"/>
    <property type="match status" value="1"/>
</dbReference>
<feature type="domain" description="RanBP2-type" evidence="5">
    <location>
        <begin position="487"/>
        <end position="516"/>
    </location>
</feature>
<dbReference type="GO" id="GO:0003729">
    <property type="term" value="F:mRNA binding"/>
    <property type="evidence" value="ECO:0007669"/>
    <property type="project" value="TreeGrafter"/>
</dbReference>
<dbReference type="SMART" id="SM00547">
    <property type="entry name" value="ZnF_RBZ"/>
    <property type="match status" value="5"/>
</dbReference>
<evidence type="ECO:0000256" key="1">
    <source>
        <dbReference type="ARBA" id="ARBA00022723"/>
    </source>
</evidence>
<protein>
    <recommendedName>
        <fullName evidence="5">RanBP2-type domain-containing protein</fullName>
    </recommendedName>
</protein>
<dbReference type="Pfam" id="PF20864">
    <property type="entry name" value="Zn_ribbon_TEX13"/>
    <property type="match status" value="1"/>
</dbReference>
<feature type="domain" description="RanBP2-type" evidence="5">
    <location>
        <begin position="386"/>
        <end position="415"/>
    </location>
</feature>
<evidence type="ECO:0000256" key="4">
    <source>
        <dbReference type="PROSITE-ProRule" id="PRU00322"/>
    </source>
</evidence>
<evidence type="ECO:0000256" key="2">
    <source>
        <dbReference type="ARBA" id="ARBA00022771"/>
    </source>
</evidence>
<dbReference type="InterPro" id="IPR001876">
    <property type="entry name" value="Znf_RanBP2"/>
</dbReference>
<dbReference type="Gene3D" id="4.10.1060.10">
    <property type="entry name" value="Zinc finger, RanBP2-type"/>
    <property type="match status" value="5"/>
</dbReference>
<name>A0A5N5JYS0_9ROSI</name>
<dbReference type="InterPro" id="IPR049534">
    <property type="entry name" value="TEX13A/C/D_Znf"/>
</dbReference>
<keyword evidence="2 4" id="KW-0863">Zinc-finger</keyword>
<keyword evidence="3" id="KW-0862">Zinc</keyword>
<dbReference type="AlphaFoldDB" id="A0A5N5JYS0"/>
<dbReference type="GO" id="GO:0005737">
    <property type="term" value="C:cytoplasm"/>
    <property type="evidence" value="ECO:0007669"/>
    <property type="project" value="TreeGrafter"/>
</dbReference>
<dbReference type="Proteomes" id="UP000326939">
    <property type="component" value="Chromosome 15"/>
</dbReference>
<dbReference type="PROSITE" id="PS01358">
    <property type="entry name" value="ZF_RANBP2_1"/>
    <property type="match status" value="2"/>
</dbReference>
<dbReference type="InterPro" id="IPR036443">
    <property type="entry name" value="Znf_RanBP2_sf"/>
</dbReference>
<organism evidence="6 7">
    <name type="scientific">Salix brachista</name>
    <dbReference type="NCBI Taxonomy" id="2182728"/>
    <lineage>
        <taxon>Eukaryota</taxon>
        <taxon>Viridiplantae</taxon>
        <taxon>Streptophyta</taxon>
        <taxon>Embryophyta</taxon>
        <taxon>Tracheophyta</taxon>
        <taxon>Spermatophyta</taxon>
        <taxon>Magnoliopsida</taxon>
        <taxon>eudicotyledons</taxon>
        <taxon>Gunneridae</taxon>
        <taxon>Pentapetalae</taxon>
        <taxon>rosids</taxon>
        <taxon>fabids</taxon>
        <taxon>Malpighiales</taxon>
        <taxon>Salicaceae</taxon>
        <taxon>Saliceae</taxon>
        <taxon>Salix</taxon>
    </lineage>
</organism>
<dbReference type="PROSITE" id="PS50199">
    <property type="entry name" value="ZF_RANBP2_2"/>
    <property type="match status" value="4"/>
</dbReference>
<dbReference type="PANTHER" id="PTHR23111:SF40">
    <property type="entry name" value="RNA-BINDING PROTEIN INVOLVED IN HETEROCHROMATIN ASSEMBLY-RELATED"/>
    <property type="match status" value="1"/>
</dbReference>
<dbReference type="SUPFAM" id="SSF90209">
    <property type="entry name" value="Ran binding protein zinc finger-like"/>
    <property type="match status" value="2"/>
</dbReference>
<keyword evidence="1" id="KW-0479">Metal-binding</keyword>
<sequence>MSSASRFLLFGTSLLPRTTHNSHPHRTLPPFFSFKPFPSLQFHLYCSSSTAATAATDTTDITETLNSLLQERKQKQHPWPEWVIFVDKLKARGYFMQTSTKEEDGDTTSEIAYTDMNQLKNACLSFARDRYDIFRSLSIPDIQTVVESGCPNLLRKVVNSAKRMRAYVQKDEGDACGTCTHRGVCDRAYVILKGNDAEGRTVDIVRVLMFHALDPSVISGGQRSPGSELIETSSRKLLSELIELSETPQDPALPKHTPKASPKKLRDVDFMDGQLCENVEMKKEDWMCAKGEFFSMQKGSEFGSLDGQSNFMILNSLSRCMTSLGTVFVGLHGLDVNFLVVESLRSKDQKELVKGCNFMNFSKNKRCQKCGELSAKKDGDNNIEAKKGDWICSECEFMNFSRNIKCLKCKAVGPKRPGVDDVEMKKGDWNCNSCGFMNFASNKTCLRCRDPRPEIKTGEWNCPSCDFLNFNKNKVCLKCNCVSPKRMAGEWNCPSCDFLNFSRNKDCFKCKCKRPKEATTEYEEQIWKHPY</sequence>
<evidence type="ECO:0000259" key="5">
    <source>
        <dbReference type="PROSITE" id="PS50199"/>
    </source>
</evidence>
<feature type="domain" description="RanBP2-type" evidence="5">
    <location>
        <begin position="425"/>
        <end position="454"/>
    </location>
</feature>
<reference evidence="7" key="1">
    <citation type="journal article" date="2019" name="Gigascience">
        <title>De novo genome assembly of the endangered Acer yangbiense, a plant species with extremely small populations endemic to Yunnan Province, China.</title>
        <authorList>
            <person name="Yang J."/>
            <person name="Wariss H.M."/>
            <person name="Tao L."/>
            <person name="Zhang R."/>
            <person name="Yun Q."/>
            <person name="Hollingsworth P."/>
            <person name="Dao Z."/>
            <person name="Luo G."/>
            <person name="Guo H."/>
            <person name="Ma Y."/>
            <person name="Sun W."/>
        </authorList>
    </citation>
    <scope>NUCLEOTIDE SEQUENCE [LARGE SCALE GENOMIC DNA]</scope>
    <source>
        <strain evidence="7">cv. br00</strain>
    </source>
</reference>
<dbReference type="Pfam" id="PF00641">
    <property type="entry name" value="Zn_ribbon_RanBP"/>
    <property type="match status" value="2"/>
</dbReference>
<feature type="domain" description="RanBP2-type" evidence="5">
    <location>
        <begin position="456"/>
        <end position="485"/>
    </location>
</feature>
<dbReference type="GO" id="GO:0008270">
    <property type="term" value="F:zinc ion binding"/>
    <property type="evidence" value="ECO:0007669"/>
    <property type="project" value="UniProtKB-KW"/>
</dbReference>
<gene>
    <name evidence="6" type="ORF">DKX38_022110</name>
</gene>